<sequence>MPARTDRLSADVYHALAAASAAAKEGLGDPVLVELVMLRASQINRCAFCVDMHLTLARKNGVSERSLDLLQVWEETDGVFTAPERAALALTEAVTVLTDGFVPDEVYERAAAHFDAPALAHLLALITVINSWNRIMVSRRTPPGELVWQ</sequence>
<gene>
    <name evidence="2" type="ORF">GCM10014713_60610</name>
</gene>
<evidence type="ECO:0000313" key="3">
    <source>
        <dbReference type="Proteomes" id="UP000619486"/>
    </source>
</evidence>
<dbReference type="AlphaFoldDB" id="A0A918LVM9"/>
<dbReference type="PANTHER" id="PTHR34846">
    <property type="entry name" value="4-CARBOXYMUCONOLACTONE DECARBOXYLASE FAMILY PROTEIN (AFU_ORTHOLOGUE AFUA_6G11590)"/>
    <property type="match status" value="1"/>
</dbReference>
<comment type="caution">
    <text evidence="2">The sequence shown here is derived from an EMBL/GenBank/DDBJ whole genome shotgun (WGS) entry which is preliminary data.</text>
</comment>
<dbReference type="Proteomes" id="UP000619486">
    <property type="component" value="Unassembled WGS sequence"/>
</dbReference>
<dbReference type="EMBL" id="BMQQ01000033">
    <property type="protein sequence ID" value="GGT58931.1"/>
    <property type="molecule type" value="Genomic_DNA"/>
</dbReference>
<dbReference type="GO" id="GO:0051920">
    <property type="term" value="F:peroxiredoxin activity"/>
    <property type="evidence" value="ECO:0007669"/>
    <property type="project" value="InterPro"/>
</dbReference>
<evidence type="ECO:0000259" key="1">
    <source>
        <dbReference type="Pfam" id="PF02627"/>
    </source>
</evidence>
<protein>
    <submittedName>
        <fullName evidence="2">Alkyl hydroperoxide reductase AhpD</fullName>
    </submittedName>
</protein>
<reference evidence="2" key="1">
    <citation type="journal article" date="2014" name="Int. J. Syst. Evol. Microbiol.">
        <title>Complete genome sequence of Corynebacterium casei LMG S-19264T (=DSM 44701T), isolated from a smear-ripened cheese.</title>
        <authorList>
            <consortium name="US DOE Joint Genome Institute (JGI-PGF)"/>
            <person name="Walter F."/>
            <person name="Albersmeier A."/>
            <person name="Kalinowski J."/>
            <person name="Ruckert C."/>
        </authorList>
    </citation>
    <scope>NUCLEOTIDE SEQUENCE</scope>
    <source>
        <strain evidence="2">JCM 3172</strain>
    </source>
</reference>
<dbReference type="RefSeq" id="WP_019888899.1">
    <property type="nucleotide sequence ID" value="NZ_BMQQ01000033.1"/>
</dbReference>
<organism evidence="2 3">
    <name type="scientific">Streptomyces purpureus</name>
    <dbReference type="NCBI Taxonomy" id="1951"/>
    <lineage>
        <taxon>Bacteria</taxon>
        <taxon>Bacillati</taxon>
        <taxon>Actinomycetota</taxon>
        <taxon>Actinomycetes</taxon>
        <taxon>Kitasatosporales</taxon>
        <taxon>Streptomycetaceae</taxon>
        <taxon>Streptomyces</taxon>
    </lineage>
</organism>
<dbReference type="SUPFAM" id="SSF69118">
    <property type="entry name" value="AhpD-like"/>
    <property type="match status" value="1"/>
</dbReference>
<feature type="domain" description="Carboxymuconolactone decarboxylase-like" evidence="1">
    <location>
        <begin position="11"/>
        <end position="92"/>
    </location>
</feature>
<dbReference type="InterPro" id="IPR004675">
    <property type="entry name" value="AhpD_core"/>
</dbReference>
<proteinExistence type="predicted"/>
<dbReference type="InterPro" id="IPR029032">
    <property type="entry name" value="AhpD-like"/>
</dbReference>
<dbReference type="Gene3D" id="1.20.1290.10">
    <property type="entry name" value="AhpD-like"/>
    <property type="match status" value="1"/>
</dbReference>
<name>A0A918LVM9_9ACTN</name>
<evidence type="ECO:0000313" key="2">
    <source>
        <dbReference type="EMBL" id="GGT58931.1"/>
    </source>
</evidence>
<dbReference type="Pfam" id="PF02627">
    <property type="entry name" value="CMD"/>
    <property type="match status" value="1"/>
</dbReference>
<dbReference type="NCBIfam" id="TIGR00778">
    <property type="entry name" value="ahpD_dom"/>
    <property type="match status" value="1"/>
</dbReference>
<reference evidence="2" key="2">
    <citation type="submission" date="2020-09" db="EMBL/GenBank/DDBJ databases">
        <authorList>
            <person name="Sun Q."/>
            <person name="Ohkuma M."/>
        </authorList>
    </citation>
    <scope>NUCLEOTIDE SEQUENCE</scope>
    <source>
        <strain evidence="2">JCM 3172</strain>
    </source>
</reference>
<dbReference type="InterPro" id="IPR003779">
    <property type="entry name" value="CMD-like"/>
</dbReference>
<keyword evidence="3" id="KW-1185">Reference proteome</keyword>
<dbReference type="PANTHER" id="PTHR34846:SF10">
    <property type="entry name" value="CYTOPLASMIC PROTEIN"/>
    <property type="match status" value="1"/>
</dbReference>
<accession>A0A918LVM9</accession>